<evidence type="ECO:0000259" key="2">
    <source>
        <dbReference type="PROSITE" id="PS50966"/>
    </source>
</evidence>
<accession>A0A3G4ZWB4</accession>
<sequence length="171" mass="19188">MSIVNSFQSKRLENINGISLANAHIVNGIYTFAVNGTINNYTVRINPTTRRISCDCKDNDHNTLKFKCICKHSCYVLCNVLNLFRVNKNKKSVNVTAYNEFDNTYNNTAYFGSLVFSPLEMNLIAHSFKRNFRTSMCNKITDNIGSIMGVIVAAGITVANVALYYSGKFNI</sequence>
<keyword evidence="1" id="KW-0812">Transmembrane</keyword>
<keyword evidence="1" id="KW-0472">Membrane</keyword>
<feature type="transmembrane region" description="Helical" evidence="1">
    <location>
        <begin position="144"/>
        <end position="165"/>
    </location>
</feature>
<evidence type="ECO:0000256" key="1">
    <source>
        <dbReference type="SAM" id="Phobius"/>
    </source>
</evidence>
<name>A0A3G4ZWB4_9VIRU</name>
<dbReference type="GO" id="GO:0008270">
    <property type="term" value="F:zinc ion binding"/>
    <property type="evidence" value="ECO:0007669"/>
    <property type="project" value="InterPro"/>
</dbReference>
<feature type="domain" description="SWIM-type" evidence="2">
    <location>
        <begin position="41"/>
        <end position="81"/>
    </location>
</feature>
<dbReference type="EMBL" id="MK072134">
    <property type="protein sequence ID" value="AYV79140.1"/>
    <property type="molecule type" value="Genomic_DNA"/>
</dbReference>
<organism evidence="3">
    <name type="scientific">Faunusvirus sp</name>
    <dbReference type="NCBI Taxonomy" id="2487766"/>
    <lineage>
        <taxon>Viruses</taxon>
        <taxon>Varidnaviria</taxon>
        <taxon>Bamfordvirae</taxon>
        <taxon>Nucleocytoviricota</taxon>
        <taxon>Megaviricetes</taxon>
        <taxon>Imitervirales</taxon>
        <taxon>Mimiviridae</taxon>
    </lineage>
</organism>
<gene>
    <name evidence="3" type="ORF">Faunusvirus3_20</name>
</gene>
<evidence type="ECO:0000313" key="3">
    <source>
        <dbReference type="EMBL" id="AYV79140.1"/>
    </source>
</evidence>
<keyword evidence="1" id="KW-1133">Transmembrane helix</keyword>
<dbReference type="InterPro" id="IPR007527">
    <property type="entry name" value="Znf_SWIM"/>
</dbReference>
<protein>
    <recommendedName>
        <fullName evidence="2">SWIM-type domain-containing protein</fullName>
    </recommendedName>
</protein>
<reference evidence="3" key="1">
    <citation type="submission" date="2018-10" db="EMBL/GenBank/DDBJ databases">
        <title>Hidden diversity of soil giant viruses.</title>
        <authorList>
            <person name="Schulz F."/>
            <person name="Alteio L."/>
            <person name="Goudeau D."/>
            <person name="Ryan E.M."/>
            <person name="Malmstrom R.R."/>
            <person name="Blanchard J."/>
            <person name="Woyke T."/>
        </authorList>
    </citation>
    <scope>NUCLEOTIDE SEQUENCE</scope>
    <source>
        <strain evidence="3">FNV1</strain>
    </source>
</reference>
<dbReference type="PROSITE" id="PS50966">
    <property type="entry name" value="ZF_SWIM"/>
    <property type="match status" value="1"/>
</dbReference>
<proteinExistence type="predicted"/>